<dbReference type="InterPro" id="IPR029787">
    <property type="entry name" value="Nucleotide_cyclase"/>
</dbReference>
<gene>
    <name evidence="3" type="ORF">FLX08_28315</name>
</gene>
<dbReference type="AlphaFoldDB" id="A0A544YLE4"/>
<feature type="region of interest" description="Disordered" evidence="1">
    <location>
        <begin position="23"/>
        <end position="46"/>
    </location>
</feature>
<reference evidence="3 4" key="1">
    <citation type="submission" date="2019-07" db="EMBL/GenBank/DDBJ databases">
        <title>Microbispora hainanensis DSM 45428.</title>
        <authorList>
            <person name="Thawai C."/>
        </authorList>
    </citation>
    <scope>NUCLEOTIDE SEQUENCE [LARGE SCALE GENOMIC DNA]</scope>
    <source>
        <strain evidence="3 4">DSM 45428</strain>
    </source>
</reference>
<name>A0A544YLE4_9ACTN</name>
<accession>A0A544YLE4</accession>
<protein>
    <recommendedName>
        <fullName evidence="2">Guanylate cyclase domain-containing protein</fullName>
    </recommendedName>
</protein>
<organism evidence="3 4">
    <name type="scientific">Microbispora hainanensis</name>
    <dbReference type="NCBI Taxonomy" id="568844"/>
    <lineage>
        <taxon>Bacteria</taxon>
        <taxon>Bacillati</taxon>
        <taxon>Actinomycetota</taxon>
        <taxon>Actinomycetes</taxon>
        <taxon>Streptosporangiales</taxon>
        <taxon>Streptosporangiaceae</taxon>
        <taxon>Microbispora</taxon>
    </lineage>
</organism>
<sequence length="96" mass="9541">MPFALELRAALAEAGMTCRIGLDGGPVLSGRTPGGTPDGGRDVAGAPVNQASKMAQDLAAPGTVCLSEAVAAQAGPGGFTRVRHTVSGVDLTFYQG</sequence>
<proteinExistence type="predicted"/>
<dbReference type="RefSeq" id="WP_142623161.1">
    <property type="nucleotide sequence ID" value="NZ_VIRM01000043.1"/>
</dbReference>
<dbReference type="GO" id="GO:0004016">
    <property type="term" value="F:adenylate cyclase activity"/>
    <property type="evidence" value="ECO:0007669"/>
    <property type="project" value="UniProtKB-ARBA"/>
</dbReference>
<evidence type="ECO:0000313" key="3">
    <source>
        <dbReference type="EMBL" id="TQS17590.1"/>
    </source>
</evidence>
<dbReference type="PROSITE" id="PS50125">
    <property type="entry name" value="GUANYLATE_CYCLASE_2"/>
    <property type="match status" value="1"/>
</dbReference>
<dbReference type="SUPFAM" id="SSF55073">
    <property type="entry name" value="Nucleotide cyclase"/>
    <property type="match status" value="1"/>
</dbReference>
<dbReference type="Proteomes" id="UP000316541">
    <property type="component" value="Unassembled WGS sequence"/>
</dbReference>
<dbReference type="GO" id="GO:0009190">
    <property type="term" value="P:cyclic nucleotide biosynthetic process"/>
    <property type="evidence" value="ECO:0007669"/>
    <property type="project" value="InterPro"/>
</dbReference>
<evidence type="ECO:0000256" key="1">
    <source>
        <dbReference type="SAM" id="MobiDB-lite"/>
    </source>
</evidence>
<evidence type="ECO:0000313" key="4">
    <source>
        <dbReference type="Proteomes" id="UP000316541"/>
    </source>
</evidence>
<dbReference type="GO" id="GO:0035556">
    <property type="term" value="P:intracellular signal transduction"/>
    <property type="evidence" value="ECO:0007669"/>
    <property type="project" value="InterPro"/>
</dbReference>
<feature type="domain" description="Guanylate cyclase" evidence="2">
    <location>
        <begin position="1"/>
        <end position="55"/>
    </location>
</feature>
<comment type="caution">
    <text evidence="3">The sequence shown here is derived from an EMBL/GenBank/DDBJ whole genome shotgun (WGS) entry which is preliminary data.</text>
</comment>
<dbReference type="Gene3D" id="3.30.70.1230">
    <property type="entry name" value="Nucleotide cyclase"/>
    <property type="match status" value="1"/>
</dbReference>
<dbReference type="InterPro" id="IPR001054">
    <property type="entry name" value="A/G_cyclase"/>
</dbReference>
<dbReference type="EMBL" id="VIRM01000043">
    <property type="protein sequence ID" value="TQS17590.1"/>
    <property type="molecule type" value="Genomic_DNA"/>
</dbReference>
<evidence type="ECO:0000259" key="2">
    <source>
        <dbReference type="PROSITE" id="PS50125"/>
    </source>
</evidence>